<keyword evidence="5" id="KW-0106">Calcium</keyword>
<gene>
    <name evidence="12" type="ORF">TDIB3V08_LOCUS7401</name>
</gene>
<evidence type="ECO:0000256" key="7">
    <source>
        <dbReference type="ARBA" id="ARBA00023180"/>
    </source>
</evidence>
<dbReference type="GO" id="GO:0005615">
    <property type="term" value="C:extracellular space"/>
    <property type="evidence" value="ECO:0007669"/>
    <property type="project" value="TreeGrafter"/>
</dbReference>
<keyword evidence="7" id="KW-0325">Glycoprotein</keyword>
<dbReference type="CDD" id="cd00191">
    <property type="entry name" value="TY"/>
    <property type="match status" value="1"/>
</dbReference>
<dbReference type="PANTHER" id="PTHR12352:SF30">
    <property type="entry name" value="FI05255P"/>
    <property type="match status" value="1"/>
</dbReference>
<dbReference type="InterPro" id="IPR000716">
    <property type="entry name" value="Thyroglobulin_1"/>
</dbReference>
<dbReference type="InterPro" id="IPR019577">
    <property type="entry name" value="SPARC/Testican_Ca-bd-dom"/>
</dbReference>
<dbReference type="GO" id="GO:0005604">
    <property type="term" value="C:basement membrane"/>
    <property type="evidence" value="ECO:0007669"/>
    <property type="project" value="TreeGrafter"/>
</dbReference>
<protein>
    <submittedName>
        <fullName evidence="12">Uncharacterized protein</fullName>
    </submittedName>
</protein>
<dbReference type="AlphaFoldDB" id="A0A7R8VQE7"/>
<dbReference type="InterPro" id="IPR002350">
    <property type="entry name" value="Kazal_dom"/>
</dbReference>
<organism evidence="12">
    <name type="scientific">Timema douglasi</name>
    <name type="common">Walking stick</name>
    <dbReference type="NCBI Taxonomy" id="61478"/>
    <lineage>
        <taxon>Eukaryota</taxon>
        <taxon>Metazoa</taxon>
        <taxon>Ecdysozoa</taxon>
        <taxon>Arthropoda</taxon>
        <taxon>Hexapoda</taxon>
        <taxon>Insecta</taxon>
        <taxon>Pterygota</taxon>
        <taxon>Neoptera</taxon>
        <taxon>Polyneoptera</taxon>
        <taxon>Phasmatodea</taxon>
        <taxon>Timematodea</taxon>
        <taxon>Timematoidea</taxon>
        <taxon>Timematidae</taxon>
        <taxon>Timema</taxon>
    </lineage>
</organism>
<dbReference type="InterPro" id="IPR036058">
    <property type="entry name" value="Kazal_dom_sf"/>
</dbReference>
<evidence type="ECO:0000256" key="4">
    <source>
        <dbReference type="ARBA" id="ARBA00022737"/>
    </source>
</evidence>
<feature type="compositionally biased region" description="Basic residues" evidence="9">
    <location>
        <begin position="274"/>
        <end position="298"/>
    </location>
</feature>
<dbReference type="SMART" id="SM00280">
    <property type="entry name" value="KAZAL"/>
    <property type="match status" value="1"/>
</dbReference>
<name>A0A7R8VQE7_TIMDO</name>
<sequence>MKTRVGFAGAAGVDSPVESPVTRTSRWEGWRSRRKESRQRESRWEGGKSRQRESRWEWPPSEPIERGALMGAEYSGELVTDGSENMDCGVDQTVERGMTVAPKLPPVIMLLCVLQDDCSSRLLLCTSGEKPASKKPVCGTDNQTYPSKCHLLHVQCQGLPVNIKHRGRCKVYFERDALDDAATKVVSERGSCSIPLSEVQPCWMDLRLRRDPRQQQRAALGGNSDLRFVPTCLEDGTYAPVQCHAETGFCWCVTQAGKPLPNTSVKFALPNCARRGKSSPRRRSSPRGHRQKKGKGKSKKCERINKAQFNTNLIKMFKTEYNRKSPPPSTEDMQVDLERAVLNWKFSSLDLDGDDYLSSVEYKDLSRMVRKAVKPKKCSKVFTKLCDKDEDQRISRDEWAFCLGLDFNHRYVRASERVDVTSTVSSTPMATLRKRPVKWMTNNVKFSNVWRRSDGRKGGHRAYKRGTNLEESIAARSLIVASLPEMMVTKKLTKGCPHGSVCRLVFWDVALEPGFVEIKPLPVTAGVIAFADDILMTVGAETRREVKIESNAALAGYLGVMLDERRNFMTCMESACGRALRTMNRIISIGQGRFKLSMPLIRLCHQTMLVSIVGYGASAWARHFKQVRIIRNIRSLQRSILLRLSGANKTVATDALCVVLGVWPLYLDIKRRTTLYWIWKDAIAETVSKHEPDKYVTEMKNRGRGRRDDEKRNYRTGSDSGKRDKRNRLNNKCDRDN</sequence>
<dbReference type="Pfam" id="PF00086">
    <property type="entry name" value="Thyroglobulin_1"/>
    <property type="match status" value="1"/>
</dbReference>
<dbReference type="SMART" id="SM00211">
    <property type="entry name" value="TY"/>
    <property type="match status" value="1"/>
</dbReference>
<evidence type="ECO:0000256" key="9">
    <source>
        <dbReference type="SAM" id="MobiDB-lite"/>
    </source>
</evidence>
<evidence type="ECO:0000256" key="6">
    <source>
        <dbReference type="ARBA" id="ARBA00023157"/>
    </source>
</evidence>
<dbReference type="EMBL" id="OA568141">
    <property type="protein sequence ID" value="CAD7201198.1"/>
    <property type="molecule type" value="Genomic_DNA"/>
</dbReference>
<evidence type="ECO:0000256" key="3">
    <source>
        <dbReference type="ARBA" id="ARBA00022729"/>
    </source>
</evidence>
<dbReference type="SUPFAM" id="SSF57610">
    <property type="entry name" value="Thyroglobulin type-1 domain"/>
    <property type="match status" value="1"/>
</dbReference>
<evidence type="ECO:0000256" key="8">
    <source>
        <dbReference type="PROSITE-ProRule" id="PRU00500"/>
    </source>
</evidence>
<dbReference type="SUPFAM" id="SSF47473">
    <property type="entry name" value="EF-hand"/>
    <property type="match status" value="1"/>
</dbReference>
<dbReference type="PROSITE" id="PS51465">
    <property type="entry name" value="KAZAL_2"/>
    <property type="match status" value="1"/>
</dbReference>
<dbReference type="CDD" id="cd00104">
    <property type="entry name" value="KAZAL_FS"/>
    <property type="match status" value="1"/>
</dbReference>
<feature type="domain" description="Kazal-like" evidence="11">
    <location>
        <begin position="113"/>
        <end position="171"/>
    </location>
</feature>
<keyword evidence="3" id="KW-0732">Signal</keyword>
<evidence type="ECO:0000256" key="1">
    <source>
        <dbReference type="ARBA" id="ARBA00004613"/>
    </source>
</evidence>
<dbReference type="SUPFAM" id="SSF100895">
    <property type="entry name" value="Kazal-type serine protease inhibitors"/>
    <property type="match status" value="1"/>
</dbReference>
<reference evidence="12" key="1">
    <citation type="submission" date="2020-11" db="EMBL/GenBank/DDBJ databases">
        <authorList>
            <person name="Tran Van P."/>
        </authorList>
    </citation>
    <scope>NUCLEOTIDE SEQUENCE</scope>
</reference>
<dbReference type="PROSITE" id="PS51162">
    <property type="entry name" value="THYROGLOBULIN_1_2"/>
    <property type="match status" value="1"/>
</dbReference>
<feature type="compositionally biased region" description="Basic and acidic residues" evidence="9">
    <location>
        <begin position="38"/>
        <end position="56"/>
    </location>
</feature>
<dbReference type="GO" id="GO:0008201">
    <property type="term" value="F:heparin binding"/>
    <property type="evidence" value="ECO:0007669"/>
    <property type="project" value="TreeGrafter"/>
</dbReference>
<dbReference type="CDD" id="cd16234">
    <property type="entry name" value="EFh_SPARC_SMOC"/>
    <property type="match status" value="1"/>
</dbReference>
<feature type="region of interest" description="Disordered" evidence="9">
    <location>
        <begin position="271"/>
        <end position="301"/>
    </location>
</feature>
<evidence type="ECO:0000313" key="12">
    <source>
        <dbReference type="EMBL" id="CAD7201198.1"/>
    </source>
</evidence>
<dbReference type="InterPro" id="IPR036857">
    <property type="entry name" value="Thyroglobulin_1_sf"/>
</dbReference>
<dbReference type="GO" id="GO:0030198">
    <property type="term" value="P:extracellular matrix organization"/>
    <property type="evidence" value="ECO:0007669"/>
    <property type="project" value="TreeGrafter"/>
</dbReference>
<feature type="disulfide bond" evidence="8">
    <location>
        <begin position="243"/>
        <end position="250"/>
    </location>
</feature>
<feature type="compositionally biased region" description="Basic and acidic residues" evidence="9">
    <location>
        <begin position="695"/>
        <end position="713"/>
    </location>
</feature>
<feature type="disulfide bond" evidence="8">
    <location>
        <begin position="252"/>
        <end position="272"/>
    </location>
</feature>
<dbReference type="InterPro" id="IPR011992">
    <property type="entry name" value="EF-hand-dom_pair"/>
</dbReference>
<keyword evidence="2" id="KW-0964">Secreted</keyword>
<dbReference type="GO" id="GO:0005509">
    <property type="term" value="F:calcium ion binding"/>
    <property type="evidence" value="ECO:0007669"/>
    <property type="project" value="InterPro"/>
</dbReference>
<evidence type="ECO:0000259" key="11">
    <source>
        <dbReference type="PROSITE" id="PS51465"/>
    </source>
</evidence>
<keyword evidence="4" id="KW-0677">Repeat</keyword>
<dbReference type="Pfam" id="PF07648">
    <property type="entry name" value="Kazal_2"/>
    <property type="match status" value="1"/>
</dbReference>
<proteinExistence type="predicted"/>
<feature type="region of interest" description="Disordered" evidence="9">
    <location>
        <begin position="1"/>
        <end position="63"/>
    </location>
</feature>
<dbReference type="PANTHER" id="PTHR12352">
    <property type="entry name" value="SECRETED MODULAR CALCIUM-BINDING PROTEIN"/>
    <property type="match status" value="1"/>
</dbReference>
<evidence type="ECO:0000256" key="2">
    <source>
        <dbReference type="ARBA" id="ARBA00022525"/>
    </source>
</evidence>
<keyword evidence="6 8" id="KW-1015">Disulfide bond</keyword>
<dbReference type="Pfam" id="PF10591">
    <property type="entry name" value="SPARC_Ca_bdg"/>
    <property type="match status" value="1"/>
</dbReference>
<evidence type="ECO:0000259" key="10">
    <source>
        <dbReference type="PROSITE" id="PS51162"/>
    </source>
</evidence>
<dbReference type="PROSITE" id="PS00018">
    <property type="entry name" value="EF_HAND_1"/>
    <property type="match status" value="2"/>
</dbReference>
<feature type="region of interest" description="Disordered" evidence="9">
    <location>
        <begin position="695"/>
        <end position="737"/>
    </location>
</feature>
<dbReference type="InterPro" id="IPR051950">
    <property type="entry name" value="Dev_reg/Prot_inhib"/>
</dbReference>
<dbReference type="Gene3D" id="3.30.60.30">
    <property type="match status" value="1"/>
</dbReference>
<dbReference type="PROSITE" id="PS00484">
    <property type="entry name" value="THYROGLOBULIN_1_1"/>
    <property type="match status" value="1"/>
</dbReference>
<evidence type="ECO:0000256" key="5">
    <source>
        <dbReference type="ARBA" id="ARBA00022837"/>
    </source>
</evidence>
<dbReference type="InterPro" id="IPR018247">
    <property type="entry name" value="EF_Hand_1_Ca_BS"/>
</dbReference>
<dbReference type="Gene3D" id="4.10.800.10">
    <property type="entry name" value="Thyroglobulin type-1"/>
    <property type="match status" value="1"/>
</dbReference>
<dbReference type="GO" id="GO:0050840">
    <property type="term" value="F:extracellular matrix binding"/>
    <property type="evidence" value="ECO:0007669"/>
    <property type="project" value="TreeGrafter"/>
</dbReference>
<feature type="domain" description="Thyroglobulin type-1" evidence="10">
    <location>
        <begin position="189"/>
        <end position="272"/>
    </location>
</feature>
<comment type="subcellular location">
    <subcellularLocation>
        <location evidence="1">Secreted</location>
    </subcellularLocation>
</comment>
<dbReference type="Gene3D" id="1.10.238.10">
    <property type="entry name" value="EF-hand"/>
    <property type="match status" value="1"/>
</dbReference>
<accession>A0A7R8VQE7</accession>
<comment type="caution">
    <text evidence="8">Lacks conserved residue(s) required for the propagation of feature annotation.</text>
</comment>